<dbReference type="PANTHER" id="PTHR27003">
    <property type="entry name" value="OS07G0166700 PROTEIN"/>
    <property type="match status" value="1"/>
</dbReference>
<sequence length="228" mass="26144">NDCADEDLVKSVYYYTGRLLHSGKHIDIILKLLWYSDANDESKKFWTEISMLSSIKHKNLVSLIGFCEDEDGKKIIYKKEANESLEKYLSDKTLKWMQRLKICVGIAKAMSYIHYDGGRDFSVIHCNIRSSEIFLDDEWEPKLSGFELSLKNTAARRLRLLLTRDIVKNAYMDPKYNKTGGVTHKSDVYSFGVVLLEVLCGMSAIDEDEDKDKHKDDQLGEGLLSKLA</sequence>
<evidence type="ECO:0000259" key="1">
    <source>
        <dbReference type="PROSITE" id="PS50011"/>
    </source>
</evidence>
<feature type="non-terminal residue" evidence="2">
    <location>
        <position position="228"/>
    </location>
</feature>
<name>A0A699T157_TANCI</name>
<dbReference type="InterPro" id="IPR011009">
    <property type="entry name" value="Kinase-like_dom_sf"/>
</dbReference>
<keyword evidence="2" id="KW-0808">Transferase</keyword>
<dbReference type="Pfam" id="PF07714">
    <property type="entry name" value="PK_Tyr_Ser-Thr"/>
    <property type="match status" value="1"/>
</dbReference>
<dbReference type="PANTHER" id="PTHR27003:SF383">
    <property type="entry name" value="TYROSINE-PROTEIN KINASE, NON-RECEPTOR JAK_TYK2-RELATED"/>
    <property type="match status" value="1"/>
</dbReference>
<keyword evidence="2" id="KW-0418">Kinase</keyword>
<dbReference type="InterPro" id="IPR000719">
    <property type="entry name" value="Prot_kinase_dom"/>
</dbReference>
<gene>
    <name evidence="2" type="ORF">Tci_875579</name>
</gene>
<organism evidence="2">
    <name type="scientific">Tanacetum cinerariifolium</name>
    <name type="common">Dalmatian daisy</name>
    <name type="synonym">Chrysanthemum cinerariifolium</name>
    <dbReference type="NCBI Taxonomy" id="118510"/>
    <lineage>
        <taxon>Eukaryota</taxon>
        <taxon>Viridiplantae</taxon>
        <taxon>Streptophyta</taxon>
        <taxon>Embryophyta</taxon>
        <taxon>Tracheophyta</taxon>
        <taxon>Spermatophyta</taxon>
        <taxon>Magnoliopsida</taxon>
        <taxon>eudicotyledons</taxon>
        <taxon>Gunneridae</taxon>
        <taxon>Pentapetalae</taxon>
        <taxon>asterids</taxon>
        <taxon>campanulids</taxon>
        <taxon>Asterales</taxon>
        <taxon>Asteraceae</taxon>
        <taxon>Asteroideae</taxon>
        <taxon>Anthemideae</taxon>
        <taxon>Anthemidinae</taxon>
        <taxon>Tanacetum</taxon>
    </lineage>
</organism>
<dbReference type="InterPro" id="IPR001245">
    <property type="entry name" value="Ser-Thr/Tyr_kinase_cat_dom"/>
</dbReference>
<dbReference type="GO" id="GO:0009506">
    <property type="term" value="C:plasmodesma"/>
    <property type="evidence" value="ECO:0007669"/>
    <property type="project" value="TreeGrafter"/>
</dbReference>
<dbReference type="Gene3D" id="3.30.200.20">
    <property type="entry name" value="Phosphorylase Kinase, domain 1"/>
    <property type="match status" value="1"/>
</dbReference>
<evidence type="ECO:0000313" key="2">
    <source>
        <dbReference type="EMBL" id="GFD03610.1"/>
    </source>
</evidence>
<dbReference type="GO" id="GO:0005524">
    <property type="term" value="F:ATP binding"/>
    <property type="evidence" value="ECO:0007669"/>
    <property type="project" value="InterPro"/>
</dbReference>
<dbReference type="GO" id="GO:0005886">
    <property type="term" value="C:plasma membrane"/>
    <property type="evidence" value="ECO:0007669"/>
    <property type="project" value="TreeGrafter"/>
</dbReference>
<protein>
    <submittedName>
        <fullName evidence="2">Protein kinase-like domain, phloem protein 2-like protein</fullName>
    </submittedName>
</protein>
<dbReference type="AlphaFoldDB" id="A0A699T157"/>
<dbReference type="EMBL" id="BKCJ011206144">
    <property type="protein sequence ID" value="GFD03610.1"/>
    <property type="molecule type" value="Genomic_DNA"/>
</dbReference>
<feature type="non-terminal residue" evidence="2">
    <location>
        <position position="1"/>
    </location>
</feature>
<reference evidence="2" key="1">
    <citation type="journal article" date="2019" name="Sci. Rep.">
        <title>Draft genome of Tanacetum cinerariifolium, the natural source of mosquito coil.</title>
        <authorList>
            <person name="Yamashiro T."/>
            <person name="Shiraishi A."/>
            <person name="Satake H."/>
            <person name="Nakayama K."/>
        </authorList>
    </citation>
    <scope>NUCLEOTIDE SEQUENCE</scope>
</reference>
<dbReference type="PIRSF" id="PIRSF000654">
    <property type="entry name" value="Integrin-linked_kinase"/>
    <property type="match status" value="1"/>
</dbReference>
<dbReference type="GO" id="GO:0004714">
    <property type="term" value="F:transmembrane receptor protein tyrosine kinase activity"/>
    <property type="evidence" value="ECO:0007669"/>
    <property type="project" value="InterPro"/>
</dbReference>
<dbReference type="PROSITE" id="PS50011">
    <property type="entry name" value="PROTEIN_KINASE_DOM"/>
    <property type="match status" value="1"/>
</dbReference>
<dbReference type="InterPro" id="IPR045272">
    <property type="entry name" value="ANXUR1/2-like"/>
</dbReference>
<feature type="domain" description="Protein kinase" evidence="1">
    <location>
        <begin position="1"/>
        <end position="228"/>
    </location>
</feature>
<proteinExistence type="predicted"/>
<dbReference type="SUPFAM" id="SSF56112">
    <property type="entry name" value="Protein kinase-like (PK-like)"/>
    <property type="match status" value="1"/>
</dbReference>
<comment type="caution">
    <text evidence="2">The sequence shown here is derived from an EMBL/GenBank/DDBJ whole genome shotgun (WGS) entry which is preliminary data.</text>
</comment>
<accession>A0A699T157</accession>
<dbReference type="Gene3D" id="1.10.510.10">
    <property type="entry name" value="Transferase(Phosphotransferase) domain 1"/>
    <property type="match status" value="1"/>
</dbReference>